<proteinExistence type="predicted"/>
<keyword evidence="1" id="KW-0732">Signal</keyword>
<dbReference type="EMBL" id="JBAWKC010000004">
    <property type="protein sequence ID" value="MFH6769719.1"/>
    <property type="molecule type" value="Genomic_DNA"/>
</dbReference>
<dbReference type="Gene3D" id="1.10.1130.10">
    <property type="entry name" value="Flavocytochrome C3, Chain A"/>
    <property type="match status" value="2"/>
</dbReference>
<comment type="caution">
    <text evidence="3">The sequence shown here is derived from an EMBL/GenBank/DDBJ whole genome shotgun (WGS) entry which is preliminary data.</text>
</comment>
<evidence type="ECO:0000259" key="2">
    <source>
        <dbReference type="Pfam" id="PF09699"/>
    </source>
</evidence>
<feature type="domain" description="Doubled CXXCH motif" evidence="2">
    <location>
        <begin position="171"/>
        <end position="203"/>
    </location>
</feature>
<dbReference type="Pfam" id="PF09699">
    <property type="entry name" value="Paired_CXXCH_1"/>
    <property type="match status" value="2"/>
</dbReference>
<gene>
    <name evidence="3" type="ORF">V8G56_13280</name>
</gene>
<evidence type="ECO:0000313" key="3">
    <source>
        <dbReference type="EMBL" id="MFH6769719.1"/>
    </source>
</evidence>
<dbReference type="RefSeq" id="WP_395438940.1">
    <property type="nucleotide sequence ID" value="NZ_JBAWKC010000004.1"/>
</dbReference>
<dbReference type="InterPro" id="IPR051829">
    <property type="entry name" value="Multiheme_Cytochr_ET"/>
</dbReference>
<dbReference type="NCBIfam" id="TIGR01905">
    <property type="entry name" value="paired_CXXCH_1"/>
    <property type="match status" value="1"/>
</dbReference>
<evidence type="ECO:0000256" key="1">
    <source>
        <dbReference type="ARBA" id="ARBA00022729"/>
    </source>
</evidence>
<name>A0ABW7MS91_9FLAO</name>
<dbReference type="PANTHER" id="PTHR35038">
    <property type="entry name" value="DISSIMILATORY SULFITE REDUCTASE SIRA"/>
    <property type="match status" value="1"/>
</dbReference>
<organism evidence="3 4">
    <name type="scientific">Gaetbulibacter aquiaggeris</name>
    <dbReference type="NCBI Taxonomy" id="1735373"/>
    <lineage>
        <taxon>Bacteria</taxon>
        <taxon>Pseudomonadati</taxon>
        <taxon>Bacteroidota</taxon>
        <taxon>Flavobacteriia</taxon>
        <taxon>Flavobacteriales</taxon>
        <taxon>Flavobacteriaceae</taxon>
        <taxon>Gaetbulibacter</taxon>
    </lineage>
</organism>
<protein>
    <submittedName>
        <fullName evidence="3">Cytochrome c3 family protein</fullName>
    </submittedName>
</protein>
<dbReference type="InterPro" id="IPR036280">
    <property type="entry name" value="Multihaem_cyt_sf"/>
</dbReference>
<dbReference type="InterPro" id="IPR010177">
    <property type="entry name" value="Paired_CXXCH_1"/>
</dbReference>
<accession>A0ABW7MS91</accession>
<reference evidence="3 4" key="1">
    <citation type="submission" date="2024-02" db="EMBL/GenBank/DDBJ databases">
        <title>A Gaetbulibacter species isolated from tidal flats and genomic insights of their niches.</title>
        <authorList>
            <person name="Ye Y."/>
        </authorList>
    </citation>
    <scope>NUCLEOTIDE SEQUENCE [LARGE SCALE GENOMIC DNA]</scope>
    <source>
        <strain evidence="3 4">KEM-8</strain>
    </source>
</reference>
<keyword evidence="4" id="KW-1185">Reference proteome</keyword>
<dbReference type="SUPFAM" id="SSF48695">
    <property type="entry name" value="Multiheme cytochromes"/>
    <property type="match status" value="2"/>
</dbReference>
<sequence length="565" mass="62307">MKRLILLIIGLVIFPLNPVLAQGRVDQSRHNLSTSGKGNIKSLDDSRVCIFCHTSHSANPKAPLWNRKNSGRIYTLYDSSTLDAKPGQPDGSSMLCLSCHDGTVALGNTYKNPNSMSFAHSMTKRGNLGTDLSDDHPISFIYDASLAATDGQLKDPVTLDRDILDSNSKLQCTSCHDPHKDMEGNFLKHTNEFSELCFTCHDTNYWGNSSHNTATVSWNGIAPNPWSHMDAPYNTVTQNGCSNCHDTHNANGKERLLKREAEEDNCLDCHNGNTAKTNIQADLTKPYRHDVYAYTGIHDPVESNLNKTKHVECVDCHNAHATNELLAQAPFVSGANASVNGISQSGMEIYPAVNEYEICFKCHADNPVTPQHTQRYLGSANTRLDFDPNNISMHPVIQEGNNPNPRGLIAPYNSNSKIYCSSCHASDGKNAPAGPHGSIYPRILKANYNTERTPLLGKSWPSLIQANFTLCFECHEINSVTNIHTQMSEGHFMETIGCNACHDPHGYEGGTLSENAYGINFDQSVIQPNPLNGRMIDLDQKKCFMTCHDPHGVVNYTHSAEGDDY</sequence>
<dbReference type="Gene3D" id="3.90.10.10">
    <property type="entry name" value="Cytochrome C3"/>
    <property type="match status" value="1"/>
</dbReference>
<evidence type="ECO:0000313" key="4">
    <source>
        <dbReference type="Proteomes" id="UP001610104"/>
    </source>
</evidence>
<dbReference type="Proteomes" id="UP001610104">
    <property type="component" value="Unassembled WGS sequence"/>
</dbReference>
<feature type="domain" description="Doubled CXXCH motif" evidence="2">
    <location>
        <begin position="236"/>
        <end position="272"/>
    </location>
</feature>